<dbReference type="PANTHER" id="PTHR40661">
    <property type="match status" value="1"/>
</dbReference>
<dbReference type="InterPro" id="IPR039418">
    <property type="entry name" value="LexA-like"/>
</dbReference>
<evidence type="ECO:0000313" key="5">
    <source>
        <dbReference type="EMBL" id="KAA2377181.1"/>
    </source>
</evidence>
<dbReference type="PANTHER" id="PTHR40661:SF3">
    <property type="entry name" value="FELS-1 PROPHAGE TRANSCRIPTIONAL REGULATOR"/>
    <property type="match status" value="1"/>
</dbReference>
<accession>A0A5B3GUB0</accession>
<dbReference type="AlphaFoldDB" id="A0A5B3GUB0"/>
<dbReference type="Gene3D" id="2.10.109.10">
    <property type="entry name" value="Umud Fragment, subunit A"/>
    <property type="match status" value="1"/>
</dbReference>
<comment type="caution">
    <text evidence="5">The sequence shown here is derived from an EMBL/GenBank/DDBJ whole genome shotgun (WGS) entry which is preliminary data.</text>
</comment>
<protein>
    <submittedName>
        <fullName evidence="5">Helix-turn-helix transcriptional regulator</fullName>
    </submittedName>
</protein>
<evidence type="ECO:0000259" key="4">
    <source>
        <dbReference type="Pfam" id="PF00717"/>
    </source>
</evidence>
<proteinExistence type="predicted"/>
<gene>
    <name evidence="5" type="ORF">F2Y07_03320</name>
</gene>
<sequence length="217" mass="24160">MTIKERLVKFAKSKERSVRAFEREAGLTIGYVNTIRVSVQPDKLQRIASRYPDLNTEWLMTGVGPMTRGGSVKTSTATNKAETPNVFTAPLLPLAAQGGTLNDFVVSIKVAECERVVTPIRDVDFVMTVTGDSMAPDYPNGAQVLIKKVDEKAFIEWGRVYVLDTCNGSVIKEVRKGDDDDSVQCYSLNPDPKYQPFAVRFADIYGMYRVLMCMSLK</sequence>
<evidence type="ECO:0000256" key="1">
    <source>
        <dbReference type="ARBA" id="ARBA00023015"/>
    </source>
</evidence>
<dbReference type="RefSeq" id="WP_118406890.1">
    <property type="nucleotide sequence ID" value="NZ_CAUENT010000079.1"/>
</dbReference>
<dbReference type="CDD" id="cd06529">
    <property type="entry name" value="S24_LexA-like"/>
    <property type="match status" value="1"/>
</dbReference>
<reference evidence="5 6" key="1">
    <citation type="journal article" date="2019" name="Nat. Med.">
        <title>A library of human gut bacterial isolates paired with longitudinal multiomics data enables mechanistic microbiome research.</title>
        <authorList>
            <person name="Poyet M."/>
            <person name="Groussin M."/>
            <person name="Gibbons S.M."/>
            <person name="Avila-Pacheco J."/>
            <person name="Jiang X."/>
            <person name="Kearney S.M."/>
            <person name="Perrotta A.R."/>
            <person name="Berdy B."/>
            <person name="Zhao S."/>
            <person name="Lieberman T.D."/>
            <person name="Swanson P.K."/>
            <person name="Smith M."/>
            <person name="Roesemann S."/>
            <person name="Alexander J.E."/>
            <person name="Rich S.A."/>
            <person name="Livny J."/>
            <person name="Vlamakis H."/>
            <person name="Clish C."/>
            <person name="Bullock K."/>
            <person name="Deik A."/>
            <person name="Scott J."/>
            <person name="Pierce K.A."/>
            <person name="Xavier R.J."/>
            <person name="Alm E.J."/>
        </authorList>
    </citation>
    <scope>NUCLEOTIDE SEQUENCE [LARGE SCALE GENOMIC DNA]</scope>
    <source>
        <strain evidence="5 6">BIOML-A1</strain>
    </source>
</reference>
<dbReference type="Pfam" id="PF00717">
    <property type="entry name" value="Peptidase_S24"/>
    <property type="match status" value="1"/>
</dbReference>
<evidence type="ECO:0000256" key="2">
    <source>
        <dbReference type="ARBA" id="ARBA00023125"/>
    </source>
</evidence>
<dbReference type="InterPro" id="IPR015927">
    <property type="entry name" value="Peptidase_S24_S26A/B/C"/>
</dbReference>
<keyword evidence="1" id="KW-0805">Transcription regulation</keyword>
<evidence type="ECO:0000256" key="3">
    <source>
        <dbReference type="ARBA" id="ARBA00023163"/>
    </source>
</evidence>
<dbReference type="SUPFAM" id="SSF51306">
    <property type="entry name" value="LexA/Signal peptidase"/>
    <property type="match status" value="1"/>
</dbReference>
<organism evidence="5 6">
    <name type="scientific">Alistipes shahii</name>
    <dbReference type="NCBI Taxonomy" id="328814"/>
    <lineage>
        <taxon>Bacteria</taxon>
        <taxon>Pseudomonadati</taxon>
        <taxon>Bacteroidota</taxon>
        <taxon>Bacteroidia</taxon>
        <taxon>Bacteroidales</taxon>
        <taxon>Rikenellaceae</taxon>
        <taxon>Alistipes</taxon>
    </lineage>
</organism>
<evidence type="ECO:0000313" key="6">
    <source>
        <dbReference type="Proteomes" id="UP000322658"/>
    </source>
</evidence>
<dbReference type="InterPro" id="IPR036286">
    <property type="entry name" value="LexA/Signal_pep-like_sf"/>
</dbReference>
<dbReference type="Proteomes" id="UP000322658">
    <property type="component" value="Unassembled WGS sequence"/>
</dbReference>
<feature type="domain" description="Peptidase S24/S26A/S26B/S26C" evidence="4">
    <location>
        <begin position="121"/>
        <end position="201"/>
    </location>
</feature>
<name>A0A5B3GUB0_9BACT</name>
<keyword evidence="2" id="KW-0238">DNA-binding</keyword>
<keyword evidence="3" id="KW-0804">Transcription</keyword>
<dbReference type="EMBL" id="VVXJ01000005">
    <property type="protein sequence ID" value="KAA2377181.1"/>
    <property type="molecule type" value="Genomic_DNA"/>
</dbReference>
<dbReference type="GO" id="GO:0003677">
    <property type="term" value="F:DNA binding"/>
    <property type="evidence" value="ECO:0007669"/>
    <property type="project" value="UniProtKB-KW"/>
</dbReference>